<dbReference type="Pfam" id="PF06314">
    <property type="entry name" value="ADC"/>
    <property type="match status" value="1"/>
</dbReference>
<sequence>MRQQDVARLFTTPVDSPAYAPTRYRFTDREYLNIYYRTDPEALRRLVPEPLTVTDPVVRFEMMRMPDTTGLGDYTEAGQLIAVEHEGEKGEFNLAMYVDSVPAISSGREYSAYPKKGGSPTLYVDSDTLVGTLDYGTLRVATATMGYKHHVLDPDEALAEISTPAFMVKTVPHYDGTPRICELVRTRITDVTVKSAFTAPARLQLFAHVMAPLADLPVLEMVRASHIVTDLTLAPVEPVFDYLAA</sequence>
<dbReference type="KEGG" id="sseo:D0Z67_27000"/>
<dbReference type="AlphaFoldDB" id="A0A4P6U2M3"/>
<organism evidence="1 2">
    <name type="scientific">Streptomyces seoulensis</name>
    <dbReference type="NCBI Taxonomy" id="73044"/>
    <lineage>
        <taxon>Bacteria</taxon>
        <taxon>Bacillati</taxon>
        <taxon>Actinomycetota</taxon>
        <taxon>Actinomycetes</taxon>
        <taxon>Kitasatosporales</taxon>
        <taxon>Streptomycetaceae</taxon>
        <taxon>Streptomyces</taxon>
    </lineage>
</organism>
<dbReference type="OrthoDB" id="1633687at2"/>
<dbReference type="SUPFAM" id="SSF160104">
    <property type="entry name" value="Acetoacetate decarboxylase-like"/>
    <property type="match status" value="1"/>
</dbReference>
<evidence type="ECO:0000313" key="1">
    <source>
        <dbReference type="EMBL" id="QBJ93563.1"/>
    </source>
</evidence>
<keyword evidence="2" id="KW-1185">Reference proteome</keyword>
<evidence type="ECO:0000313" key="2">
    <source>
        <dbReference type="Proteomes" id="UP000292547"/>
    </source>
</evidence>
<reference evidence="1 2" key="1">
    <citation type="submission" date="2018-08" db="EMBL/GenBank/DDBJ databases">
        <title>The complete genome sequence of Streptomyces seoulensis, a pioneer strain for nickel superoxide dismutase discovery.</title>
        <authorList>
            <person name="Shin J."/>
            <person name="Lee J.-S."/>
            <person name="Lee E.-J."/>
            <person name="Youn H.-D."/>
        </authorList>
    </citation>
    <scope>NUCLEOTIDE SEQUENCE [LARGE SCALE GENOMIC DNA]</scope>
    <source>
        <strain evidence="1 2">KCTC 9819</strain>
    </source>
</reference>
<protein>
    <submittedName>
        <fullName evidence="1">Acetoacetate decarboxylase</fullName>
    </submittedName>
</protein>
<accession>A0A4P6U2M3</accession>
<dbReference type="InterPro" id="IPR023375">
    <property type="entry name" value="ADC_dom_sf"/>
</dbReference>
<dbReference type="InterPro" id="IPR010451">
    <property type="entry name" value="Acetoacetate_decarboxylase"/>
</dbReference>
<dbReference type="Gene3D" id="2.40.400.10">
    <property type="entry name" value="Acetoacetate decarboxylase-like"/>
    <property type="match status" value="1"/>
</dbReference>
<dbReference type="GO" id="GO:0016829">
    <property type="term" value="F:lyase activity"/>
    <property type="evidence" value="ECO:0007669"/>
    <property type="project" value="InterPro"/>
</dbReference>
<dbReference type="STRING" id="73044.GCA_000725795_05219"/>
<gene>
    <name evidence="1" type="ORF">D0Z67_27000</name>
</gene>
<dbReference type="Proteomes" id="UP000292547">
    <property type="component" value="Chromosome"/>
</dbReference>
<proteinExistence type="predicted"/>
<name>A0A4P6U2M3_STRSO</name>
<dbReference type="GeneID" id="300102555"/>
<dbReference type="RefSeq" id="WP_031183309.1">
    <property type="nucleotide sequence ID" value="NZ_CP032229.1"/>
</dbReference>
<dbReference type="NCBIfam" id="NF002614">
    <property type="entry name" value="PRK02265.1"/>
    <property type="match status" value="1"/>
</dbReference>
<dbReference type="EMBL" id="CP032229">
    <property type="protein sequence ID" value="QBJ93563.1"/>
    <property type="molecule type" value="Genomic_DNA"/>
</dbReference>